<evidence type="ECO:0000256" key="8">
    <source>
        <dbReference type="ARBA" id="ARBA00022989"/>
    </source>
</evidence>
<evidence type="ECO:0000256" key="6">
    <source>
        <dbReference type="ARBA" id="ARBA00022692"/>
    </source>
</evidence>
<comment type="function">
    <text evidence="11">Mediates both low-affinity uptake and efflux of sugar across the membrane.</text>
</comment>
<evidence type="ECO:0000256" key="3">
    <source>
        <dbReference type="ARBA" id="ARBA00022448"/>
    </source>
</evidence>
<feature type="region of interest" description="Disordered" evidence="12">
    <location>
        <begin position="217"/>
        <end position="243"/>
    </location>
</feature>
<evidence type="ECO:0000313" key="14">
    <source>
        <dbReference type="Proteomes" id="UP000554482"/>
    </source>
</evidence>
<comment type="subcellular location">
    <subcellularLocation>
        <location evidence="1 11">Cell membrane</location>
        <topology evidence="1 11">Multi-pass membrane protein</topology>
    </subcellularLocation>
</comment>
<dbReference type="EMBL" id="JABWDY010007878">
    <property type="protein sequence ID" value="KAF5202593.1"/>
    <property type="molecule type" value="Genomic_DNA"/>
</dbReference>
<dbReference type="PANTHER" id="PTHR10791:SF30">
    <property type="entry name" value="SUGAR TRANSPORTER SWEET1"/>
    <property type="match status" value="1"/>
</dbReference>
<dbReference type="Pfam" id="PF03083">
    <property type="entry name" value="MtN3_slv"/>
    <property type="match status" value="2"/>
</dbReference>
<proteinExistence type="inferred from homology"/>
<evidence type="ECO:0000256" key="5">
    <source>
        <dbReference type="ARBA" id="ARBA00022597"/>
    </source>
</evidence>
<sequence length="243" mass="27322">MNTYAIRNVVGIIGNIISFFLFLSPAPTFYTIIKRKDVEEFSPNPYMATLLNCAMWVFYGLPFVTPHSTLVITINGFGLFIESVYIITYFIFANKKKRMYVSSVLVGEICFFVLVVGLTFGLLHTPHKRSLVAGILCVAFNILMYAMPLDVMWMVVKTKSVEYMPFYLSLAGFLNGCIWVIYALLRFDLFILISNGTGSILGAIQLILYGCFYSSTPKRDDKNKPSAADELPTSTDGRIRPSV</sequence>
<dbReference type="InterPro" id="IPR004316">
    <property type="entry name" value="SWEET_rpt"/>
</dbReference>
<keyword evidence="14" id="KW-1185">Reference proteome</keyword>
<feature type="transmembrane region" description="Helical" evidence="11">
    <location>
        <begin position="104"/>
        <end position="125"/>
    </location>
</feature>
<dbReference type="FunFam" id="1.20.1280.290:FF:000001">
    <property type="entry name" value="Bidirectional sugar transporter SWEET"/>
    <property type="match status" value="1"/>
</dbReference>
<evidence type="ECO:0000256" key="7">
    <source>
        <dbReference type="ARBA" id="ARBA00022737"/>
    </source>
</evidence>
<evidence type="ECO:0000256" key="1">
    <source>
        <dbReference type="ARBA" id="ARBA00004651"/>
    </source>
</evidence>
<feature type="transmembrane region" description="Helical" evidence="11">
    <location>
        <begin position="191"/>
        <end position="212"/>
    </location>
</feature>
<dbReference type="Proteomes" id="UP000554482">
    <property type="component" value="Unassembled WGS sequence"/>
</dbReference>
<organism evidence="13 14">
    <name type="scientific">Thalictrum thalictroides</name>
    <name type="common">Rue-anemone</name>
    <name type="synonym">Anemone thalictroides</name>
    <dbReference type="NCBI Taxonomy" id="46969"/>
    <lineage>
        <taxon>Eukaryota</taxon>
        <taxon>Viridiplantae</taxon>
        <taxon>Streptophyta</taxon>
        <taxon>Embryophyta</taxon>
        <taxon>Tracheophyta</taxon>
        <taxon>Spermatophyta</taxon>
        <taxon>Magnoliopsida</taxon>
        <taxon>Ranunculales</taxon>
        <taxon>Ranunculaceae</taxon>
        <taxon>Thalictroideae</taxon>
        <taxon>Thalictrum</taxon>
    </lineage>
</organism>
<keyword evidence="7" id="KW-0677">Repeat</keyword>
<feature type="transmembrane region" description="Helical" evidence="11">
    <location>
        <begin position="45"/>
        <end position="64"/>
    </location>
</feature>
<dbReference type="FunFam" id="1.20.1280.290:FF:000002">
    <property type="entry name" value="Bidirectional sugar transporter SWEET"/>
    <property type="match status" value="1"/>
</dbReference>
<feature type="transmembrane region" description="Helical" evidence="11">
    <location>
        <begin position="131"/>
        <end position="153"/>
    </location>
</feature>
<comment type="function">
    <text evidence="10">Mediates both low-affinity uptake and efflux of sugar across the plasma membrane.</text>
</comment>
<evidence type="ECO:0000256" key="12">
    <source>
        <dbReference type="SAM" id="MobiDB-lite"/>
    </source>
</evidence>
<feature type="transmembrane region" description="Helical" evidence="11">
    <location>
        <begin position="70"/>
        <end position="92"/>
    </location>
</feature>
<keyword evidence="8 11" id="KW-1133">Transmembrane helix</keyword>
<evidence type="ECO:0000256" key="4">
    <source>
        <dbReference type="ARBA" id="ARBA00022475"/>
    </source>
</evidence>
<comment type="caution">
    <text evidence="13">The sequence shown here is derived from an EMBL/GenBank/DDBJ whole genome shotgun (WGS) entry which is preliminary data.</text>
</comment>
<keyword evidence="3 11" id="KW-0813">Transport</keyword>
<dbReference type="PANTHER" id="PTHR10791">
    <property type="entry name" value="RAG1-ACTIVATING PROTEIN 1"/>
    <property type="match status" value="1"/>
</dbReference>
<dbReference type="GO" id="GO:0051119">
    <property type="term" value="F:sugar transmembrane transporter activity"/>
    <property type="evidence" value="ECO:0007669"/>
    <property type="project" value="InterPro"/>
</dbReference>
<keyword evidence="4" id="KW-1003">Cell membrane</keyword>
<dbReference type="Gene3D" id="1.20.1280.290">
    <property type="match status" value="2"/>
</dbReference>
<accession>A0A7J6WZU7</accession>
<gene>
    <name evidence="13" type="ORF">FRX31_007820</name>
</gene>
<protein>
    <recommendedName>
        <fullName evidence="11">Bidirectional sugar transporter SWEET</fullName>
    </recommendedName>
</protein>
<dbReference type="AlphaFoldDB" id="A0A7J6WZU7"/>
<evidence type="ECO:0000313" key="13">
    <source>
        <dbReference type="EMBL" id="KAF5202593.1"/>
    </source>
</evidence>
<evidence type="ECO:0000256" key="10">
    <source>
        <dbReference type="ARBA" id="ARBA00037238"/>
    </source>
</evidence>
<feature type="transmembrane region" description="Helical" evidence="11">
    <location>
        <begin position="12"/>
        <end position="33"/>
    </location>
</feature>
<dbReference type="InterPro" id="IPR047664">
    <property type="entry name" value="SWEET"/>
</dbReference>
<evidence type="ECO:0000256" key="9">
    <source>
        <dbReference type="ARBA" id="ARBA00023136"/>
    </source>
</evidence>
<dbReference type="OrthoDB" id="409725at2759"/>
<name>A0A7J6WZU7_THATH</name>
<reference evidence="13 14" key="1">
    <citation type="submission" date="2020-06" db="EMBL/GenBank/DDBJ databases">
        <title>Transcriptomic and genomic resources for Thalictrum thalictroides and T. hernandezii: Facilitating candidate gene discovery in an emerging model plant lineage.</title>
        <authorList>
            <person name="Arias T."/>
            <person name="Riano-Pachon D.M."/>
            <person name="Di Stilio V.S."/>
        </authorList>
    </citation>
    <scope>NUCLEOTIDE SEQUENCE [LARGE SCALE GENOMIC DNA]</scope>
    <source>
        <strain evidence="14">cv. WT478/WT964</strain>
        <tissue evidence="13">Leaves</tissue>
    </source>
</reference>
<feature type="transmembrane region" description="Helical" evidence="11">
    <location>
        <begin position="165"/>
        <end position="185"/>
    </location>
</feature>
<dbReference type="GO" id="GO:0005886">
    <property type="term" value="C:plasma membrane"/>
    <property type="evidence" value="ECO:0007669"/>
    <property type="project" value="UniProtKB-SubCell"/>
</dbReference>
<keyword evidence="6 11" id="KW-0812">Transmembrane</keyword>
<evidence type="ECO:0000256" key="11">
    <source>
        <dbReference type="RuleBase" id="RU910715"/>
    </source>
</evidence>
<keyword evidence="5 11" id="KW-0762">Sugar transport</keyword>
<comment type="similarity">
    <text evidence="2 11">Belongs to the SWEET sugar transporter family.</text>
</comment>
<keyword evidence="9 11" id="KW-0472">Membrane</keyword>
<evidence type="ECO:0000256" key="2">
    <source>
        <dbReference type="ARBA" id="ARBA00007809"/>
    </source>
</evidence>